<protein>
    <submittedName>
        <fullName evidence="1">Uncharacterized protein</fullName>
    </submittedName>
</protein>
<evidence type="ECO:0000313" key="1">
    <source>
        <dbReference type="EMBL" id="ACL72749.1"/>
    </source>
</evidence>
<dbReference type="AlphaFoldDB" id="B8GS45"/>
<keyword evidence="2" id="KW-1185">Reference proteome</keyword>
<dbReference type="HOGENOM" id="CLU_201291_0_0_6"/>
<dbReference type="EMBL" id="CP001339">
    <property type="protein sequence ID" value="ACL72749.1"/>
    <property type="molecule type" value="Genomic_DNA"/>
</dbReference>
<dbReference type="KEGG" id="tgr:Tgr7_1666"/>
<evidence type="ECO:0000313" key="2">
    <source>
        <dbReference type="Proteomes" id="UP000002383"/>
    </source>
</evidence>
<reference evidence="1 2" key="1">
    <citation type="journal article" date="2011" name="Stand. Genomic Sci.">
        <title>Complete genome sequence of 'Thioalkalivibrio sulfidophilus' HL-EbGr7.</title>
        <authorList>
            <person name="Muyzer G."/>
            <person name="Sorokin D.Y."/>
            <person name="Mavromatis K."/>
            <person name="Lapidus A."/>
            <person name="Clum A."/>
            <person name="Ivanova N."/>
            <person name="Pati A."/>
            <person name="d'Haeseleer P."/>
            <person name="Woyke T."/>
            <person name="Kyrpides N.C."/>
        </authorList>
    </citation>
    <scope>NUCLEOTIDE SEQUENCE [LARGE SCALE GENOMIC DNA]</scope>
    <source>
        <strain evidence="1 2">HL-EbGR7</strain>
    </source>
</reference>
<sequence length="73" mass="8005">MKNEKDYTPADEKALALSFAMTALIKTLAHQKHLDMDLLFKDLSGARRRLESLGEDGAAKLLGAFAESLQAVE</sequence>
<name>B8GS45_THISH</name>
<dbReference type="Proteomes" id="UP000002383">
    <property type="component" value="Chromosome"/>
</dbReference>
<organism evidence="1 2">
    <name type="scientific">Thioalkalivibrio sulfidiphilus (strain HL-EbGR7)</name>
    <dbReference type="NCBI Taxonomy" id="396588"/>
    <lineage>
        <taxon>Bacteria</taxon>
        <taxon>Pseudomonadati</taxon>
        <taxon>Pseudomonadota</taxon>
        <taxon>Gammaproteobacteria</taxon>
        <taxon>Chromatiales</taxon>
        <taxon>Ectothiorhodospiraceae</taxon>
        <taxon>Thioalkalivibrio</taxon>
    </lineage>
</organism>
<proteinExistence type="predicted"/>
<gene>
    <name evidence="1" type="ordered locus">Tgr7_1666</name>
</gene>
<accession>B8GS45</accession>
<dbReference type="STRING" id="396588.Tgr7_1666"/>
<dbReference type="RefSeq" id="WP_012638232.1">
    <property type="nucleotide sequence ID" value="NC_011901.1"/>
</dbReference>